<accession>A0AAD7F259</accession>
<dbReference type="AlphaFoldDB" id="A0AAD7F259"/>
<dbReference type="EMBL" id="JARIHO010000002">
    <property type="protein sequence ID" value="KAJ7366017.1"/>
    <property type="molecule type" value="Genomic_DNA"/>
</dbReference>
<name>A0AAD7F259_9AGAR</name>
<evidence type="ECO:0000313" key="2">
    <source>
        <dbReference type="Proteomes" id="UP001218218"/>
    </source>
</evidence>
<dbReference type="Proteomes" id="UP001218218">
    <property type="component" value="Unassembled WGS sequence"/>
</dbReference>
<keyword evidence="2" id="KW-1185">Reference proteome</keyword>
<protein>
    <submittedName>
        <fullName evidence="1">Uncharacterized protein</fullName>
    </submittedName>
</protein>
<gene>
    <name evidence="1" type="ORF">DFH08DRAFT_797027</name>
</gene>
<proteinExistence type="predicted"/>
<comment type="caution">
    <text evidence="1">The sequence shown here is derived from an EMBL/GenBank/DDBJ whole genome shotgun (WGS) entry which is preliminary data.</text>
</comment>
<sequence>MPSASLSREDGIIDLVGALDESAWIGRKKKWPANPPVFRSIRMVTRHTAKNLRKFSRASRDYPSVAGGSNSLRGTGYERVNSILAPRFPISLATSVCEFVKIDLPNPTSDFVTGNPKLWFSRDTPLTDVRIVLDRPIPSRELVTRLIAEKCVGQFWLDGCCSFVDPRFNEGKDRFPL</sequence>
<evidence type="ECO:0000313" key="1">
    <source>
        <dbReference type="EMBL" id="KAJ7366017.1"/>
    </source>
</evidence>
<reference evidence="1" key="1">
    <citation type="submission" date="2023-03" db="EMBL/GenBank/DDBJ databases">
        <title>Massive genome expansion in bonnet fungi (Mycena s.s.) driven by repeated elements and novel gene families across ecological guilds.</title>
        <authorList>
            <consortium name="Lawrence Berkeley National Laboratory"/>
            <person name="Harder C.B."/>
            <person name="Miyauchi S."/>
            <person name="Viragh M."/>
            <person name="Kuo A."/>
            <person name="Thoen E."/>
            <person name="Andreopoulos B."/>
            <person name="Lu D."/>
            <person name="Skrede I."/>
            <person name="Drula E."/>
            <person name="Henrissat B."/>
            <person name="Morin E."/>
            <person name="Kohler A."/>
            <person name="Barry K."/>
            <person name="LaButti K."/>
            <person name="Morin E."/>
            <person name="Salamov A."/>
            <person name="Lipzen A."/>
            <person name="Mereny Z."/>
            <person name="Hegedus B."/>
            <person name="Baldrian P."/>
            <person name="Stursova M."/>
            <person name="Weitz H."/>
            <person name="Taylor A."/>
            <person name="Grigoriev I.V."/>
            <person name="Nagy L.G."/>
            <person name="Martin F."/>
            <person name="Kauserud H."/>
        </authorList>
    </citation>
    <scope>NUCLEOTIDE SEQUENCE</scope>
    <source>
        <strain evidence="1">CBHHK002</strain>
    </source>
</reference>
<organism evidence="1 2">
    <name type="scientific">Mycena albidolilacea</name>
    <dbReference type="NCBI Taxonomy" id="1033008"/>
    <lineage>
        <taxon>Eukaryota</taxon>
        <taxon>Fungi</taxon>
        <taxon>Dikarya</taxon>
        <taxon>Basidiomycota</taxon>
        <taxon>Agaricomycotina</taxon>
        <taxon>Agaricomycetes</taxon>
        <taxon>Agaricomycetidae</taxon>
        <taxon>Agaricales</taxon>
        <taxon>Marasmiineae</taxon>
        <taxon>Mycenaceae</taxon>
        <taxon>Mycena</taxon>
    </lineage>
</organism>